<dbReference type="OrthoDB" id="9769739at2"/>
<sequence length="519" mass="55235">MSTVQHHTVDLSPFKNLRFDIPAGLVVALVAIPLCLGVALASGAPLFAGIISGIVGGLIVPFFSRSALSVSGPAAGLTAIVLVAITEMHSFSIFVLAVFLAGLIQITLGFLRAGAIAYFFPAAVIEGMLAAIGLILILKQLPYALGVDIGQFGSEAFTSGGENTFSGVLTALSGVEWGALLISLVALAILIVWERTPALKRQTWFSGPLVAVLAGTLVNLLLLRVAPGLALGTEHLVQLPMIHNPRDLLASLTFPDWHAITNRAVWVTAVTIAIVASLESLLSIEAGDKLDPFKRRTPLDGELVSQGVANSVSGLIGGLPVTAVIVRTSANVAAGGRTQASAFLHGVFLLLAVVFLSTLLNQVPLATLASILLMVGYKLAKPSLVHKMWRLGRTQFLPFVVTVITVLFTDLLIGVGIGLLVGVFFVLKNNFHAAVKIRKEGPAYVIDFHRDVTFVNKATVSHILEHLPPKATVILDGSRVEFIDHDILEIIRDFEQSAKLRDIDIQERGFDRPILQVAV</sequence>
<dbReference type="InterPro" id="IPR001902">
    <property type="entry name" value="SLC26A/SulP_fam"/>
</dbReference>
<feature type="transmembrane region" description="Helical" evidence="5">
    <location>
        <begin position="68"/>
        <end position="85"/>
    </location>
</feature>
<reference evidence="7" key="1">
    <citation type="submission" date="2018-10" db="EMBL/GenBank/DDBJ databases">
        <title>Acidithiobacillus sulfuriphilus sp. nov.: an extremely acidophilic sulfur-oxidizing chemolithotroph isolated from a neutral pH environment.</title>
        <authorList>
            <person name="Falagan C."/>
            <person name="Moya-Beltran A."/>
            <person name="Quatrini R."/>
            <person name="Johnson D.B."/>
        </authorList>
    </citation>
    <scope>NUCLEOTIDE SEQUENCE [LARGE SCALE GENOMIC DNA]</scope>
    <source>
        <strain evidence="7">CJ-2</strain>
    </source>
</reference>
<organism evidence="7">
    <name type="scientific">Acidithiobacillus sulfuriphilus</name>
    <dbReference type="NCBI Taxonomy" id="1867749"/>
    <lineage>
        <taxon>Bacteria</taxon>
        <taxon>Pseudomonadati</taxon>
        <taxon>Pseudomonadota</taxon>
        <taxon>Acidithiobacillia</taxon>
        <taxon>Acidithiobacillales</taxon>
        <taxon>Acidithiobacillaceae</taxon>
        <taxon>Acidithiobacillus</taxon>
    </lineage>
</organism>
<feature type="transmembrane region" description="Helical" evidence="5">
    <location>
        <begin position="91"/>
        <end position="111"/>
    </location>
</feature>
<dbReference type="Pfam" id="PF00916">
    <property type="entry name" value="Sulfate_transp"/>
    <property type="match status" value="1"/>
</dbReference>
<evidence type="ECO:0000259" key="6">
    <source>
        <dbReference type="Pfam" id="PF00916"/>
    </source>
</evidence>
<dbReference type="InterPro" id="IPR011547">
    <property type="entry name" value="SLC26A/SulP_dom"/>
</dbReference>
<proteinExistence type="predicted"/>
<keyword evidence="3 5" id="KW-1133">Transmembrane helix</keyword>
<feature type="transmembrane region" description="Helical" evidence="5">
    <location>
        <begin position="396"/>
        <end position="427"/>
    </location>
</feature>
<dbReference type="RefSeq" id="WP_123104705.1">
    <property type="nucleotide sequence ID" value="NZ_CP127527.1"/>
</dbReference>
<comment type="subcellular location">
    <subcellularLocation>
        <location evidence="1">Membrane</location>
        <topology evidence="1">Multi-pass membrane protein</topology>
    </subcellularLocation>
</comment>
<accession>A0A3M8QUB6</accession>
<gene>
    <name evidence="7" type="ORF">EC580_10110</name>
</gene>
<keyword evidence="2 5" id="KW-0812">Transmembrane</keyword>
<protein>
    <submittedName>
        <fullName evidence="7">SulP family inorganic anion transporter</fullName>
    </submittedName>
</protein>
<evidence type="ECO:0000256" key="1">
    <source>
        <dbReference type="ARBA" id="ARBA00004141"/>
    </source>
</evidence>
<feature type="transmembrane region" description="Helical" evidence="5">
    <location>
        <begin position="118"/>
        <end position="138"/>
    </location>
</feature>
<evidence type="ECO:0000256" key="2">
    <source>
        <dbReference type="ARBA" id="ARBA00022692"/>
    </source>
</evidence>
<feature type="transmembrane region" description="Helical" evidence="5">
    <location>
        <begin position="46"/>
        <end position="63"/>
    </location>
</feature>
<feature type="transmembrane region" description="Helical" evidence="5">
    <location>
        <begin position="21"/>
        <end position="40"/>
    </location>
</feature>
<dbReference type="GO" id="GO:0016020">
    <property type="term" value="C:membrane"/>
    <property type="evidence" value="ECO:0007669"/>
    <property type="project" value="UniProtKB-SubCell"/>
</dbReference>
<name>A0A3M8QUB6_9PROT</name>
<keyword evidence="4 5" id="KW-0472">Membrane</keyword>
<comment type="caution">
    <text evidence="7">The sequence shown here is derived from an EMBL/GenBank/DDBJ whole genome shotgun (WGS) entry which is preliminary data.</text>
</comment>
<dbReference type="EMBL" id="RIZI01000179">
    <property type="protein sequence ID" value="RNF59893.1"/>
    <property type="molecule type" value="Genomic_DNA"/>
</dbReference>
<evidence type="ECO:0000256" key="3">
    <source>
        <dbReference type="ARBA" id="ARBA00022989"/>
    </source>
</evidence>
<feature type="transmembrane region" description="Helical" evidence="5">
    <location>
        <begin position="175"/>
        <end position="193"/>
    </location>
</feature>
<dbReference type="AlphaFoldDB" id="A0A3M8QUB6"/>
<evidence type="ECO:0000256" key="4">
    <source>
        <dbReference type="ARBA" id="ARBA00023136"/>
    </source>
</evidence>
<dbReference type="PANTHER" id="PTHR11814">
    <property type="entry name" value="SULFATE TRANSPORTER"/>
    <property type="match status" value="1"/>
</dbReference>
<feature type="transmembrane region" description="Helical" evidence="5">
    <location>
        <begin position="264"/>
        <end position="282"/>
    </location>
</feature>
<dbReference type="GO" id="GO:0055085">
    <property type="term" value="P:transmembrane transport"/>
    <property type="evidence" value="ECO:0007669"/>
    <property type="project" value="InterPro"/>
</dbReference>
<evidence type="ECO:0000313" key="7">
    <source>
        <dbReference type="EMBL" id="RNF59893.1"/>
    </source>
</evidence>
<feature type="transmembrane region" description="Helical" evidence="5">
    <location>
        <begin position="346"/>
        <end position="375"/>
    </location>
</feature>
<feature type="transmembrane region" description="Helical" evidence="5">
    <location>
        <begin position="205"/>
        <end position="226"/>
    </location>
</feature>
<evidence type="ECO:0000256" key="5">
    <source>
        <dbReference type="SAM" id="Phobius"/>
    </source>
</evidence>
<feature type="domain" description="SLC26A/SulP transporter" evidence="6">
    <location>
        <begin position="17"/>
        <end position="402"/>
    </location>
</feature>